<evidence type="ECO:0000313" key="24">
    <source>
        <dbReference type="EMBL" id="KAG5283651.1"/>
    </source>
</evidence>
<reference evidence="24" key="1">
    <citation type="submission" date="2020-10" db="EMBL/GenBank/DDBJ databases">
        <title>Chromosome-scale genome assembly of the Allis shad, Alosa alosa.</title>
        <authorList>
            <person name="Margot Z."/>
            <person name="Christophe K."/>
            <person name="Cabau C."/>
            <person name="Louis A."/>
            <person name="Berthelot C."/>
            <person name="Parey E."/>
            <person name="Roest Crollius H."/>
            <person name="Montfort J."/>
            <person name="Robinson-Rechavi M."/>
            <person name="Bucao C."/>
            <person name="Bouchez O."/>
            <person name="Gislard M."/>
            <person name="Lluch J."/>
            <person name="Milhes M."/>
            <person name="Lampietro C."/>
            <person name="Lopez Roques C."/>
            <person name="Donnadieu C."/>
            <person name="Braasch I."/>
            <person name="Desvignes T."/>
            <person name="Postlethwait J."/>
            <person name="Bobe J."/>
            <person name="Guiguen Y."/>
        </authorList>
    </citation>
    <scope>NUCLEOTIDE SEQUENCE</scope>
    <source>
        <strain evidence="24">M-15738</strain>
        <tissue evidence="24">Blood</tissue>
    </source>
</reference>
<protein>
    <recommendedName>
        <fullName evidence="16">Plasma membrane ascorbate-dependent reductase CYBRD1</fullName>
        <ecNumber evidence="15">7.2.1.3</ecNumber>
    </recommendedName>
    <alternativeName>
        <fullName evidence="17">Cytochrome b reductase 1</fullName>
    </alternativeName>
</protein>
<comment type="caution">
    <text evidence="24">The sequence shown here is derived from an EMBL/GenBank/DDBJ whole genome shotgun (WGS) entry which is preliminary data.</text>
</comment>
<comment type="subcellular location">
    <subcellularLocation>
        <location evidence="2">Apical cell membrane</location>
        <topology evidence="2">Multi-pass membrane protein</topology>
    </subcellularLocation>
</comment>
<dbReference type="GO" id="GO:0140571">
    <property type="term" value="F:transmembrane ascorbate ferrireductase activity"/>
    <property type="evidence" value="ECO:0007669"/>
    <property type="project" value="UniProtKB-EC"/>
</dbReference>
<dbReference type="GO" id="GO:0016324">
    <property type="term" value="C:apical plasma membrane"/>
    <property type="evidence" value="ECO:0007669"/>
    <property type="project" value="UniProtKB-SubCell"/>
</dbReference>
<evidence type="ECO:0000256" key="3">
    <source>
        <dbReference type="ARBA" id="ARBA00011738"/>
    </source>
</evidence>
<evidence type="ECO:0000256" key="11">
    <source>
        <dbReference type="ARBA" id="ARBA00022989"/>
    </source>
</evidence>
<keyword evidence="12" id="KW-0560">Oxidoreductase</keyword>
<evidence type="ECO:0000256" key="6">
    <source>
        <dbReference type="ARBA" id="ARBA00022617"/>
    </source>
</evidence>
<name>A0AAV6HCE8_9TELE</name>
<dbReference type="FunFam" id="1.20.120.1770:FF:000001">
    <property type="entry name" value="Cytochrome b reductase 1"/>
    <property type="match status" value="1"/>
</dbReference>
<feature type="transmembrane region" description="Helical" evidence="22">
    <location>
        <begin position="12"/>
        <end position="33"/>
    </location>
</feature>
<dbReference type="Gene3D" id="1.20.120.1770">
    <property type="match status" value="1"/>
</dbReference>
<evidence type="ECO:0000256" key="4">
    <source>
        <dbReference type="ARBA" id="ARBA00022448"/>
    </source>
</evidence>
<evidence type="ECO:0000256" key="7">
    <source>
        <dbReference type="ARBA" id="ARBA00022692"/>
    </source>
</evidence>
<evidence type="ECO:0000256" key="12">
    <source>
        <dbReference type="ARBA" id="ARBA00023002"/>
    </source>
</evidence>
<evidence type="ECO:0000256" key="8">
    <source>
        <dbReference type="ARBA" id="ARBA00022723"/>
    </source>
</evidence>
<keyword evidence="8" id="KW-0479">Metal-binding</keyword>
<keyword evidence="7 22" id="KW-0812">Transmembrane</keyword>
<dbReference type="GO" id="GO:0046872">
    <property type="term" value="F:metal ion binding"/>
    <property type="evidence" value="ECO:0007669"/>
    <property type="project" value="UniProtKB-KW"/>
</dbReference>
<evidence type="ECO:0000256" key="10">
    <source>
        <dbReference type="ARBA" id="ARBA00022982"/>
    </source>
</evidence>
<evidence type="ECO:0000256" key="14">
    <source>
        <dbReference type="ARBA" id="ARBA00023136"/>
    </source>
</evidence>
<feature type="transmembrane region" description="Helical" evidence="22">
    <location>
        <begin position="53"/>
        <end position="73"/>
    </location>
</feature>
<comment type="catalytic activity">
    <reaction evidence="18">
        <text>monodehydro-L-ascorbate radical(out) + L-ascorbate(in) = monodehydro-L-ascorbate radical(in) + L-ascorbate(out)</text>
        <dbReference type="Rhea" id="RHEA:66524"/>
        <dbReference type="ChEBI" id="CHEBI:38290"/>
        <dbReference type="ChEBI" id="CHEBI:59513"/>
    </reaction>
    <physiologicalReaction direction="left-to-right" evidence="18">
        <dbReference type="Rhea" id="RHEA:66525"/>
    </physiologicalReaction>
</comment>
<dbReference type="Proteomes" id="UP000823561">
    <property type="component" value="Chromosome 3"/>
</dbReference>
<feature type="compositionally biased region" description="Polar residues" evidence="21">
    <location>
        <begin position="257"/>
        <end position="267"/>
    </location>
</feature>
<keyword evidence="13" id="KW-0408">Iron</keyword>
<keyword evidence="25" id="KW-1185">Reference proteome</keyword>
<dbReference type="SMART" id="SM00665">
    <property type="entry name" value="B561"/>
    <property type="match status" value="1"/>
</dbReference>
<dbReference type="AlphaFoldDB" id="A0AAV6HCE8"/>
<keyword evidence="9" id="KW-1278">Translocase</keyword>
<evidence type="ECO:0000256" key="9">
    <source>
        <dbReference type="ARBA" id="ARBA00022967"/>
    </source>
</evidence>
<evidence type="ECO:0000256" key="19">
    <source>
        <dbReference type="ARBA" id="ARBA00048457"/>
    </source>
</evidence>
<keyword evidence="6" id="KW-0349">Heme</keyword>
<evidence type="ECO:0000256" key="21">
    <source>
        <dbReference type="SAM" id="MobiDB-lite"/>
    </source>
</evidence>
<feature type="transmembrane region" description="Helical" evidence="22">
    <location>
        <begin position="159"/>
        <end position="179"/>
    </location>
</feature>
<sequence length="288" mass="31443">MMAMENFKQFLVLLVSALSVGFVCIVFVLRWVFHFKEGLAWDGGLAEFNWHPLLIVIGFIFLQGIAIIVYRLPWTWRCSKLMMKFIHAGLNILALILAVVSLVAVFDFHNAANIPNMYSLHSWVGLAAVILYALQIVLGLVVYLVPITPGFVRAALMPVHVYGGLFIFSSVIATALMGITEKLIFGLKDPKYKDSPPEAVFVNVLGLLLSVFGGLILWIATRPHWKRPAESQLRLAHNDDLAAAASEAGANGGAAVTMTTGGDQESNGEPRRRNGKGEESAAAGRINI</sequence>
<feature type="transmembrane region" description="Helical" evidence="22">
    <location>
        <begin position="199"/>
        <end position="220"/>
    </location>
</feature>
<dbReference type="EMBL" id="JADWDJ010000003">
    <property type="protein sequence ID" value="KAG5283651.1"/>
    <property type="molecule type" value="Genomic_DNA"/>
</dbReference>
<dbReference type="InterPro" id="IPR006593">
    <property type="entry name" value="Cyt_b561/ferric_Rdtase_TM"/>
</dbReference>
<dbReference type="GO" id="GO:0005765">
    <property type="term" value="C:lysosomal membrane"/>
    <property type="evidence" value="ECO:0007669"/>
    <property type="project" value="TreeGrafter"/>
</dbReference>
<evidence type="ECO:0000256" key="2">
    <source>
        <dbReference type="ARBA" id="ARBA00004424"/>
    </source>
</evidence>
<evidence type="ECO:0000256" key="20">
    <source>
        <dbReference type="ARBA" id="ARBA00049459"/>
    </source>
</evidence>
<keyword evidence="11 22" id="KW-1133">Transmembrane helix</keyword>
<keyword evidence="5" id="KW-1003">Cell membrane</keyword>
<feature type="domain" description="Cytochrome b561" evidence="23">
    <location>
        <begin position="16"/>
        <end position="221"/>
    </location>
</feature>
<organism evidence="24 25">
    <name type="scientific">Alosa alosa</name>
    <name type="common">allis shad</name>
    <dbReference type="NCBI Taxonomy" id="278164"/>
    <lineage>
        <taxon>Eukaryota</taxon>
        <taxon>Metazoa</taxon>
        <taxon>Chordata</taxon>
        <taxon>Craniata</taxon>
        <taxon>Vertebrata</taxon>
        <taxon>Euteleostomi</taxon>
        <taxon>Actinopterygii</taxon>
        <taxon>Neopterygii</taxon>
        <taxon>Teleostei</taxon>
        <taxon>Clupei</taxon>
        <taxon>Clupeiformes</taxon>
        <taxon>Clupeoidei</taxon>
        <taxon>Clupeidae</taxon>
        <taxon>Alosa</taxon>
    </lineage>
</organism>
<evidence type="ECO:0000256" key="17">
    <source>
        <dbReference type="ARBA" id="ARBA00031718"/>
    </source>
</evidence>
<evidence type="ECO:0000256" key="1">
    <source>
        <dbReference type="ARBA" id="ARBA00001970"/>
    </source>
</evidence>
<comment type="cofactor">
    <cofactor evidence="1">
        <name>heme b</name>
        <dbReference type="ChEBI" id="CHEBI:60344"/>
    </cofactor>
</comment>
<feature type="transmembrane region" description="Helical" evidence="22">
    <location>
        <begin position="126"/>
        <end position="147"/>
    </location>
</feature>
<evidence type="ECO:0000256" key="5">
    <source>
        <dbReference type="ARBA" id="ARBA00022475"/>
    </source>
</evidence>
<evidence type="ECO:0000259" key="23">
    <source>
        <dbReference type="PROSITE" id="PS50939"/>
    </source>
</evidence>
<comment type="subunit">
    <text evidence="3">Homodimer.</text>
</comment>
<evidence type="ECO:0000256" key="13">
    <source>
        <dbReference type="ARBA" id="ARBA00023004"/>
    </source>
</evidence>
<evidence type="ECO:0000313" key="25">
    <source>
        <dbReference type="Proteomes" id="UP000823561"/>
    </source>
</evidence>
<dbReference type="PROSITE" id="PS50939">
    <property type="entry name" value="CYTOCHROME_B561"/>
    <property type="match status" value="1"/>
</dbReference>
<feature type="region of interest" description="Disordered" evidence="21">
    <location>
        <begin position="249"/>
        <end position="288"/>
    </location>
</feature>
<accession>A0AAV6HCE8</accession>
<dbReference type="InterPro" id="IPR043205">
    <property type="entry name" value="CYB561/CYBRD1-like"/>
</dbReference>
<proteinExistence type="predicted"/>
<gene>
    <name evidence="24" type="ORF">AALO_G00044460</name>
</gene>
<comment type="catalytic activity">
    <reaction evidence="19">
        <text>Fe(3+)(out) + L-ascorbate(in) = monodehydro-L-ascorbate radical(in) + Fe(2+)(out) + H(+)</text>
        <dbReference type="Rhea" id="RHEA:30403"/>
        <dbReference type="ChEBI" id="CHEBI:15378"/>
        <dbReference type="ChEBI" id="CHEBI:29033"/>
        <dbReference type="ChEBI" id="CHEBI:29034"/>
        <dbReference type="ChEBI" id="CHEBI:38290"/>
        <dbReference type="ChEBI" id="CHEBI:59513"/>
        <dbReference type="EC" id="7.2.1.3"/>
    </reaction>
    <physiologicalReaction direction="left-to-right" evidence="19">
        <dbReference type="Rhea" id="RHEA:30404"/>
    </physiologicalReaction>
</comment>
<evidence type="ECO:0000256" key="18">
    <source>
        <dbReference type="ARBA" id="ARBA00047447"/>
    </source>
</evidence>
<keyword evidence="14 22" id="KW-0472">Membrane</keyword>
<evidence type="ECO:0000256" key="15">
    <source>
        <dbReference type="ARBA" id="ARBA00024225"/>
    </source>
</evidence>
<dbReference type="Pfam" id="PF03188">
    <property type="entry name" value="Cytochrom_B561"/>
    <property type="match status" value="1"/>
</dbReference>
<dbReference type="PANTHER" id="PTHR10106:SF12">
    <property type="entry name" value="PLASMA MEMBRANE ASCORBATE-DEPENDENT REDUCTASE CYBRD1"/>
    <property type="match status" value="1"/>
</dbReference>
<dbReference type="PANTHER" id="PTHR10106">
    <property type="entry name" value="CYTOCHROME B561-RELATED"/>
    <property type="match status" value="1"/>
</dbReference>
<comment type="catalytic activity">
    <reaction evidence="20">
        <text>Cu(2+)(out) + L-ascorbate(in) = Cu(+)(out) + monodehydro-L-ascorbate radical(in) + H(+)</text>
        <dbReference type="Rhea" id="RHEA:66656"/>
        <dbReference type="ChEBI" id="CHEBI:15378"/>
        <dbReference type="ChEBI" id="CHEBI:29036"/>
        <dbReference type="ChEBI" id="CHEBI:38290"/>
        <dbReference type="ChEBI" id="CHEBI:49552"/>
        <dbReference type="ChEBI" id="CHEBI:59513"/>
    </reaction>
    <physiologicalReaction direction="left-to-right" evidence="20">
        <dbReference type="Rhea" id="RHEA:66657"/>
    </physiologicalReaction>
</comment>
<feature type="compositionally biased region" description="Basic and acidic residues" evidence="21">
    <location>
        <begin position="268"/>
        <end position="279"/>
    </location>
</feature>
<keyword evidence="4" id="KW-0813">Transport</keyword>
<dbReference type="EC" id="7.2.1.3" evidence="15"/>
<evidence type="ECO:0000256" key="22">
    <source>
        <dbReference type="SAM" id="Phobius"/>
    </source>
</evidence>
<evidence type="ECO:0000256" key="16">
    <source>
        <dbReference type="ARBA" id="ARBA00024244"/>
    </source>
</evidence>
<feature type="transmembrane region" description="Helical" evidence="22">
    <location>
        <begin position="85"/>
        <end position="106"/>
    </location>
</feature>
<keyword evidence="10" id="KW-0249">Electron transport</keyword>